<dbReference type="PANTHER" id="PTHR43420">
    <property type="entry name" value="ACETYLTRANSFERASE"/>
    <property type="match status" value="1"/>
</dbReference>
<dbReference type="Pfam" id="PF24553">
    <property type="entry name" value="Rv0428c_C"/>
    <property type="match status" value="1"/>
</dbReference>
<name>A0A6J6VZ93_9ZZZZ</name>
<evidence type="ECO:0000259" key="3">
    <source>
        <dbReference type="PROSITE" id="PS51186"/>
    </source>
</evidence>
<dbReference type="SUPFAM" id="SSF55729">
    <property type="entry name" value="Acyl-CoA N-acyltransferases (Nat)"/>
    <property type="match status" value="1"/>
</dbReference>
<reference evidence="4" key="1">
    <citation type="submission" date="2020-05" db="EMBL/GenBank/DDBJ databases">
        <authorList>
            <person name="Chiriac C."/>
            <person name="Salcher M."/>
            <person name="Ghai R."/>
            <person name="Kavagutti S V."/>
        </authorList>
    </citation>
    <scope>NUCLEOTIDE SEQUENCE</scope>
</reference>
<evidence type="ECO:0000256" key="2">
    <source>
        <dbReference type="ARBA" id="ARBA00023315"/>
    </source>
</evidence>
<dbReference type="InterPro" id="IPR050680">
    <property type="entry name" value="YpeA/RimI_acetyltransf"/>
</dbReference>
<accession>A0A6J6VZ93</accession>
<evidence type="ECO:0000256" key="1">
    <source>
        <dbReference type="ARBA" id="ARBA00022679"/>
    </source>
</evidence>
<dbReference type="EMBL" id="CAEZZQ010000050">
    <property type="protein sequence ID" value="CAB4776699.1"/>
    <property type="molecule type" value="Genomic_DNA"/>
</dbReference>
<dbReference type="InterPro" id="IPR016181">
    <property type="entry name" value="Acyl_CoA_acyltransferase"/>
</dbReference>
<dbReference type="PANTHER" id="PTHR43420:SF12">
    <property type="entry name" value="N-ACETYLTRANSFERASE DOMAIN-CONTAINING PROTEIN"/>
    <property type="match status" value="1"/>
</dbReference>
<gene>
    <name evidence="4" type="ORF">UFOPK2894_00910</name>
</gene>
<keyword evidence="2" id="KW-0012">Acyltransferase</keyword>
<dbReference type="Gene3D" id="3.40.630.30">
    <property type="match status" value="1"/>
</dbReference>
<proteinExistence type="predicted"/>
<dbReference type="GO" id="GO:0016747">
    <property type="term" value="F:acyltransferase activity, transferring groups other than amino-acyl groups"/>
    <property type="evidence" value="ECO:0007669"/>
    <property type="project" value="InterPro"/>
</dbReference>
<dbReference type="PROSITE" id="PS51186">
    <property type="entry name" value="GNAT"/>
    <property type="match status" value="1"/>
</dbReference>
<evidence type="ECO:0000313" key="4">
    <source>
        <dbReference type="EMBL" id="CAB4776699.1"/>
    </source>
</evidence>
<dbReference type="InterPro" id="IPR056935">
    <property type="entry name" value="Rv0428c-like_C"/>
</dbReference>
<sequence length="317" mass="35301">MPEQRANDLLSHVGERLSVRIQSEEGHTEDVVGILLPTGQLETKSGLKSFDPSTVIAWRVVLAPRGTGTPASQRVLEIELASSELWSGPEHLRTARWLLRAAGGYTRRANSMVPCVPPWESTLWDENSLDDDIAEADRFYQSRSLPTIISLPLPLFDGLASTLYERGWKSHLDISVMVRISRDKVVTENTFSEIQSATSPSARWITAHGRELGSQGEQVLRSGNPLFLSYSKSEEVVGIARVGFAQSWSALGAVRVNPDFRRQGIARALGECAINSANERGYPFMFLQVDCNNHPAIELYKSLGFTQHHRNIYLSRE</sequence>
<organism evidence="4">
    <name type="scientific">freshwater metagenome</name>
    <dbReference type="NCBI Taxonomy" id="449393"/>
    <lineage>
        <taxon>unclassified sequences</taxon>
        <taxon>metagenomes</taxon>
        <taxon>ecological metagenomes</taxon>
    </lineage>
</organism>
<dbReference type="AlphaFoldDB" id="A0A6J6VZ93"/>
<dbReference type="InterPro" id="IPR000182">
    <property type="entry name" value="GNAT_dom"/>
</dbReference>
<keyword evidence="1" id="KW-0808">Transferase</keyword>
<protein>
    <submittedName>
        <fullName evidence="4">Unannotated protein</fullName>
    </submittedName>
</protein>
<dbReference type="CDD" id="cd04301">
    <property type="entry name" value="NAT_SF"/>
    <property type="match status" value="1"/>
</dbReference>
<feature type="domain" description="N-acetyltransferase" evidence="3">
    <location>
        <begin position="172"/>
        <end position="317"/>
    </location>
</feature>